<dbReference type="GO" id="GO:0016787">
    <property type="term" value="F:hydrolase activity"/>
    <property type="evidence" value="ECO:0007669"/>
    <property type="project" value="UniProtKB-KW"/>
</dbReference>
<comment type="caution">
    <text evidence="6">The sequence shown here is derived from an EMBL/GenBank/DDBJ whole genome shotgun (WGS) entry which is preliminary data.</text>
</comment>
<evidence type="ECO:0000259" key="5">
    <source>
        <dbReference type="Pfam" id="PF01850"/>
    </source>
</evidence>
<organism evidence="6 7">
    <name type="scientific">Saccharopolyspora elongata</name>
    <dbReference type="NCBI Taxonomy" id="2530387"/>
    <lineage>
        <taxon>Bacteria</taxon>
        <taxon>Bacillati</taxon>
        <taxon>Actinomycetota</taxon>
        <taxon>Actinomycetes</taxon>
        <taxon>Pseudonocardiales</taxon>
        <taxon>Pseudonocardiaceae</taxon>
        <taxon>Saccharopolyspora</taxon>
    </lineage>
</organism>
<keyword evidence="1" id="KW-0540">Nuclease</keyword>
<protein>
    <submittedName>
        <fullName evidence="6">PIN domain-containing protein</fullName>
    </submittedName>
</protein>
<keyword evidence="7" id="KW-1185">Reference proteome</keyword>
<dbReference type="Pfam" id="PF01850">
    <property type="entry name" value="PIN"/>
    <property type="match status" value="1"/>
</dbReference>
<evidence type="ECO:0000313" key="6">
    <source>
        <dbReference type="EMBL" id="TDD36737.1"/>
    </source>
</evidence>
<reference evidence="6 7" key="1">
    <citation type="submission" date="2019-03" db="EMBL/GenBank/DDBJ databases">
        <title>Draft genome sequences of novel Actinobacteria.</title>
        <authorList>
            <person name="Sahin N."/>
            <person name="Ay H."/>
            <person name="Saygin H."/>
        </authorList>
    </citation>
    <scope>NUCLEOTIDE SEQUENCE [LARGE SCALE GENOMIC DNA]</scope>
    <source>
        <strain evidence="6 7">7K502</strain>
    </source>
</reference>
<name>A0A4V2YIY4_9PSEU</name>
<dbReference type="SUPFAM" id="SSF88723">
    <property type="entry name" value="PIN domain-like"/>
    <property type="match status" value="1"/>
</dbReference>
<dbReference type="GO" id="GO:0004518">
    <property type="term" value="F:nuclease activity"/>
    <property type="evidence" value="ECO:0007669"/>
    <property type="project" value="UniProtKB-KW"/>
</dbReference>
<evidence type="ECO:0000313" key="7">
    <source>
        <dbReference type="Proteomes" id="UP000294947"/>
    </source>
</evidence>
<keyword evidence="3" id="KW-0378">Hydrolase</keyword>
<dbReference type="Proteomes" id="UP000294947">
    <property type="component" value="Unassembled WGS sequence"/>
</dbReference>
<gene>
    <name evidence="6" type="ORF">E1288_41610</name>
</gene>
<proteinExistence type="predicted"/>
<dbReference type="InterPro" id="IPR002716">
    <property type="entry name" value="PIN_dom"/>
</dbReference>
<sequence length="126" mass="13737">MTTVLDTSAILAWLRDETGAETVDPVLGDATVSSVNWSELAQKLAQHGADARRTCDRLRTLGVLVEPFTADDALRAGELWPNTRSLGLSLGDRACLAVALRLDAPVMTADKAWRDIDVRVPIRLLR</sequence>
<dbReference type="OrthoDB" id="286092at2"/>
<dbReference type="InterPro" id="IPR029060">
    <property type="entry name" value="PIN-like_dom_sf"/>
</dbReference>
<evidence type="ECO:0000256" key="4">
    <source>
        <dbReference type="ARBA" id="ARBA00022842"/>
    </source>
</evidence>
<dbReference type="CDD" id="cd18682">
    <property type="entry name" value="PIN_VapC-like"/>
    <property type="match status" value="1"/>
</dbReference>
<dbReference type="AlphaFoldDB" id="A0A4V2YIY4"/>
<evidence type="ECO:0000256" key="2">
    <source>
        <dbReference type="ARBA" id="ARBA00022723"/>
    </source>
</evidence>
<evidence type="ECO:0000256" key="3">
    <source>
        <dbReference type="ARBA" id="ARBA00022801"/>
    </source>
</evidence>
<keyword evidence="2" id="KW-0479">Metal-binding</keyword>
<dbReference type="Gene3D" id="3.40.50.1010">
    <property type="entry name" value="5'-nuclease"/>
    <property type="match status" value="1"/>
</dbReference>
<accession>A0A4V2YIY4</accession>
<dbReference type="EMBL" id="SMKW01000106">
    <property type="protein sequence ID" value="TDD36737.1"/>
    <property type="molecule type" value="Genomic_DNA"/>
</dbReference>
<evidence type="ECO:0000256" key="1">
    <source>
        <dbReference type="ARBA" id="ARBA00022722"/>
    </source>
</evidence>
<keyword evidence="4" id="KW-0460">Magnesium</keyword>
<feature type="domain" description="PIN" evidence="5">
    <location>
        <begin position="4"/>
        <end position="117"/>
    </location>
</feature>
<dbReference type="GO" id="GO:0046872">
    <property type="term" value="F:metal ion binding"/>
    <property type="evidence" value="ECO:0007669"/>
    <property type="project" value="UniProtKB-KW"/>
</dbReference>